<evidence type="ECO:0000313" key="1">
    <source>
        <dbReference type="EMBL" id="AFL97902.1"/>
    </source>
</evidence>
<reference evidence="1 2" key="1">
    <citation type="submission" date="2012-06" db="EMBL/GenBank/DDBJ databases">
        <title>The complete genome of Ornithobacterium rhinotracheale DSM 15997.</title>
        <authorList>
            <consortium name="US DOE Joint Genome Institute (JGI-PGF)"/>
            <person name="Lucas S."/>
            <person name="Copeland A."/>
            <person name="Lapidus A."/>
            <person name="Goodwin L."/>
            <person name="Pitluck S."/>
            <person name="Peters L."/>
            <person name="Mikhailova N."/>
            <person name="Teshima H."/>
            <person name="Kyrpides N."/>
            <person name="Mavromatis K."/>
            <person name="Pagani I."/>
            <person name="Ivanova N."/>
            <person name="Ovchinnikova G."/>
            <person name="Zeytun A."/>
            <person name="Detter J.C."/>
            <person name="Han C."/>
            <person name="Land M."/>
            <person name="Hauser L."/>
            <person name="Markowitz V."/>
            <person name="Cheng J.-F."/>
            <person name="Hugenholtz P."/>
            <person name="Woyke T."/>
            <person name="Wu D."/>
            <person name="Lang E."/>
            <person name="Kopitz M."/>
            <person name="Brambilla E."/>
            <person name="Klenk H.-P."/>
            <person name="Eisen J.A."/>
        </authorList>
    </citation>
    <scope>NUCLEOTIDE SEQUENCE [LARGE SCALE GENOMIC DNA]</scope>
    <source>
        <strain evidence="2">ATCC 51463 / DSM 15997 / CCUG 23171 / LMG 9086</strain>
    </source>
</reference>
<gene>
    <name evidence="1" type="ordered locus">Ornrh_1748</name>
</gene>
<dbReference type="KEGG" id="orh:Ornrh_1748"/>
<organism evidence="1 2">
    <name type="scientific">Ornithobacterium rhinotracheale (strain ATCC 51463 / DSM 15997 / CCUG 23171 / CIP 104009 / LMG 9086)</name>
    <dbReference type="NCBI Taxonomy" id="867902"/>
    <lineage>
        <taxon>Bacteria</taxon>
        <taxon>Pseudomonadati</taxon>
        <taxon>Bacteroidota</taxon>
        <taxon>Flavobacteriia</taxon>
        <taxon>Flavobacteriales</taxon>
        <taxon>Weeksellaceae</taxon>
        <taxon>Ornithobacterium</taxon>
    </lineage>
</organism>
<dbReference type="HOGENOM" id="CLU_3186587_0_0_10"/>
<sequence>MAKTTLKKNGKYLKGNNIKLIKKVKLRKFFWNVYLEIKTLELWLIK</sequence>
<dbReference type="EMBL" id="CP003283">
    <property type="protein sequence ID" value="AFL97902.1"/>
    <property type="molecule type" value="Genomic_DNA"/>
</dbReference>
<name>I4A1R8_ORNRL</name>
<dbReference type="Proteomes" id="UP000006051">
    <property type="component" value="Chromosome"/>
</dbReference>
<keyword evidence="2" id="KW-1185">Reference proteome</keyword>
<accession>I4A1R8</accession>
<proteinExistence type="predicted"/>
<dbReference type="AlphaFoldDB" id="I4A1R8"/>
<protein>
    <submittedName>
        <fullName evidence="1">Uncharacterized protein</fullName>
    </submittedName>
</protein>
<evidence type="ECO:0000313" key="2">
    <source>
        <dbReference type="Proteomes" id="UP000006051"/>
    </source>
</evidence>